<dbReference type="InterPro" id="IPR046867">
    <property type="entry name" value="AldOxase/xan_DH_MoCoBD2"/>
</dbReference>
<dbReference type="PANTHER" id="PTHR11908:SF132">
    <property type="entry name" value="ALDEHYDE OXIDASE 1-RELATED"/>
    <property type="match status" value="1"/>
</dbReference>
<proteinExistence type="predicted"/>
<evidence type="ECO:0000256" key="1">
    <source>
        <dbReference type="ARBA" id="ARBA00022505"/>
    </source>
</evidence>
<comment type="caution">
    <text evidence="3">The sequence shown here is derived from an EMBL/GenBank/DDBJ whole genome shotgun (WGS) entry which is preliminary data.</text>
</comment>
<dbReference type="InterPro" id="IPR008274">
    <property type="entry name" value="AldOxase/xan_DH_MoCoBD1"/>
</dbReference>
<dbReference type="Pfam" id="PF20256">
    <property type="entry name" value="MoCoBD_2"/>
    <property type="match status" value="1"/>
</dbReference>
<dbReference type="Proteomes" id="UP000727907">
    <property type="component" value="Unassembled WGS sequence"/>
</dbReference>
<dbReference type="Pfam" id="PF02738">
    <property type="entry name" value="MoCoBD_1"/>
    <property type="match status" value="1"/>
</dbReference>
<organism evidence="3 4">
    <name type="scientific">Reyranella humidisoli</name>
    <dbReference type="NCBI Taxonomy" id="2849149"/>
    <lineage>
        <taxon>Bacteria</taxon>
        <taxon>Pseudomonadati</taxon>
        <taxon>Pseudomonadota</taxon>
        <taxon>Alphaproteobacteria</taxon>
        <taxon>Hyphomicrobiales</taxon>
        <taxon>Reyranellaceae</taxon>
        <taxon>Reyranella</taxon>
    </lineage>
</organism>
<name>A0ABS6IQD3_9HYPH</name>
<gene>
    <name evidence="3" type="ORF">KQ910_20595</name>
</gene>
<protein>
    <submittedName>
        <fullName evidence="3">Xanthine dehydrogenase family protein molybdopterin-binding subunit</fullName>
    </submittedName>
</protein>
<keyword evidence="4" id="KW-1185">Reference proteome</keyword>
<evidence type="ECO:0000313" key="4">
    <source>
        <dbReference type="Proteomes" id="UP000727907"/>
    </source>
</evidence>
<dbReference type="Pfam" id="PF01315">
    <property type="entry name" value="Ald_Xan_dh_C"/>
    <property type="match status" value="1"/>
</dbReference>
<dbReference type="InterPro" id="IPR000674">
    <property type="entry name" value="Ald_Oxase/Xan_DH_a/b"/>
</dbReference>
<sequence>MSSMLKLGESITRREDRRFLTGHGRYAANTAPANALNVLFLRSPHAHAHIAGIDKDPALALPGVAAIFTATDLVADKVGHLPAISELKDEAGNRHREPAHLPMPVGKVRHVGDIVAMIVAETLEQARDAAEALAIDYEVLPAVVTAAQALAPGAPLVHEDVPGNLMCRWGKGDRAATESAFARAAHVSTLSIRSPRQIVHYMETRAAWSSYEAADDLVTVTLSSQGVQIPHRLMCERVLNLPKDKLRLITEDVGGGFGPKYPISAESTLIAWATRKLRLGLRWSCERAELSQSDSHARDLVATADLALDAEGRFLGLRVKAEANYGAYVSMFAPTIPTTGLAKVISGLYRIPAIRVDFDCVFTNTVPVDAIRGAGKPEALFLLERLVDLAAHETGRTPVELRRINLLRFDEMPYAAASGYTYDAADCTRLFETALATADESGFAARRATSEEAGKYRGLGLSCHLHGTGGIADEHVVVNVEADRLVARVGTQSQGQGHETVFGQILSAALGVPVERIEIKQGDTRSIPHGGGTGGSSSTIISGTTLKRAADVVIERGREFAAERLETSPADIAYRDGAFEVVGTDRRVGLFELAAWKPFDGDARFADKIESFPTGVMVCEVEVDPETGETRVDRLIAVADCGPVVNPRLLAGQMHGGIVHGLGNALMEEALYDEESGQLLSGTLMDYALPRADDVPLFQVETIATPSPNNILGFKGVGELPTNGAPAAVANAILDALRPFGVRHIDMPLTAAKVWTALQRRG</sequence>
<accession>A0ABS6IQD3</accession>
<dbReference type="RefSeq" id="WP_216964772.1">
    <property type="nucleotide sequence ID" value="NZ_JAHOPB010000002.1"/>
</dbReference>
<dbReference type="InterPro" id="IPR016208">
    <property type="entry name" value="Ald_Oxase/xanthine_DH-like"/>
</dbReference>
<dbReference type="PANTHER" id="PTHR11908">
    <property type="entry name" value="XANTHINE DEHYDROGENASE"/>
    <property type="match status" value="1"/>
</dbReference>
<feature type="domain" description="Aldehyde oxidase/xanthine dehydrogenase a/b hammerhead" evidence="2">
    <location>
        <begin position="21"/>
        <end position="141"/>
    </location>
</feature>
<evidence type="ECO:0000259" key="2">
    <source>
        <dbReference type="SMART" id="SM01008"/>
    </source>
</evidence>
<dbReference type="EMBL" id="JAHOPB010000002">
    <property type="protein sequence ID" value="MBU8876184.1"/>
    <property type="molecule type" value="Genomic_DNA"/>
</dbReference>
<reference evidence="3 4" key="1">
    <citation type="submission" date="2021-06" db="EMBL/GenBank/DDBJ databases">
        <authorList>
            <person name="Lee D.H."/>
        </authorList>
    </citation>
    <scope>NUCLEOTIDE SEQUENCE [LARGE SCALE GENOMIC DNA]</scope>
    <source>
        <strain evidence="3 4">MMS21-HV4-11</strain>
    </source>
</reference>
<evidence type="ECO:0000313" key="3">
    <source>
        <dbReference type="EMBL" id="MBU8876184.1"/>
    </source>
</evidence>
<keyword evidence="1" id="KW-0500">Molybdenum</keyword>
<dbReference type="SMART" id="SM01008">
    <property type="entry name" value="Ald_Xan_dh_C"/>
    <property type="match status" value="1"/>
</dbReference>